<dbReference type="Proteomes" id="UP000471640">
    <property type="component" value="Unassembled WGS sequence"/>
</dbReference>
<proteinExistence type="predicted"/>
<dbReference type="AlphaFoldDB" id="A0A6P1E376"/>
<dbReference type="RefSeq" id="WP_164657201.1">
    <property type="nucleotide sequence ID" value="NZ_JAAIJR010000322.1"/>
</dbReference>
<dbReference type="EMBL" id="JAAIJR010000322">
    <property type="protein sequence ID" value="NEX23791.1"/>
    <property type="molecule type" value="Genomic_DNA"/>
</dbReference>
<name>A0A6P1E376_9GAMM</name>
<accession>A0A6P1E376</accession>
<evidence type="ECO:0000313" key="2">
    <source>
        <dbReference type="Proteomes" id="UP000471640"/>
    </source>
</evidence>
<gene>
    <name evidence="1" type="ORF">G3480_26600</name>
</gene>
<comment type="caution">
    <text evidence="1">The sequence shown here is derived from an EMBL/GenBank/DDBJ whole genome shotgun (WGS) entry which is preliminary data.</text>
</comment>
<keyword evidence="2" id="KW-1185">Reference proteome</keyword>
<reference evidence="2" key="1">
    <citation type="journal article" date="2020" name="Microbiol. Resour. Announc.">
        <title>Draft Genome Sequences of Thiorhodococcus mannitoliphagus and Thiorhodococcus minor, Purple Sulfur Photosynthetic Bacteria in the Gammaproteobacterial Family Chromatiaceae.</title>
        <authorList>
            <person name="Aviles F.A."/>
            <person name="Meyer T.E."/>
            <person name="Kyndt J.A."/>
        </authorList>
    </citation>
    <scope>NUCLEOTIDE SEQUENCE [LARGE SCALE GENOMIC DNA]</scope>
    <source>
        <strain evidence="2">DSM 18266</strain>
    </source>
</reference>
<reference evidence="1 2" key="2">
    <citation type="submission" date="2020-02" db="EMBL/GenBank/DDBJ databases">
        <title>Genome sequences of Thiorhodococcus mannitoliphagus and Thiorhodococcus minor, purple sulfur photosynthetic bacteria in the gammaproteobacterial family, Chromatiaceae.</title>
        <authorList>
            <person name="Aviles F.A."/>
            <person name="Meyer T.E."/>
            <person name="Kyndt J.A."/>
        </authorList>
    </citation>
    <scope>NUCLEOTIDE SEQUENCE [LARGE SCALE GENOMIC DNA]</scope>
    <source>
        <strain evidence="1 2">DSM 18266</strain>
    </source>
</reference>
<organism evidence="1 2">
    <name type="scientific">Thiorhodococcus mannitoliphagus</name>
    <dbReference type="NCBI Taxonomy" id="329406"/>
    <lineage>
        <taxon>Bacteria</taxon>
        <taxon>Pseudomonadati</taxon>
        <taxon>Pseudomonadota</taxon>
        <taxon>Gammaproteobacteria</taxon>
        <taxon>Chromatiales</taxon>
        <taxon>Chromatiaceae</taxon>
        <taxon>Thiorhodococcus</taxon>
    </lineage>
</organism>
<protein>
    <submittedName>
        <fullName evidence="1">Uncharacterized protein</fullName>
    </submittedName>
</protein>
<evidence type="ECO:0000313" key="1">
    <source>
        <dbReference type="EMBL" id="NEX23791.1"/>
    </source>
</evidence>
<sequence>MFVHPPPVDLREIACLAVEDETQLEESATGLGAVFLAVAALLYLDERGVGRGCFAAVGIRRAVTLSHLDLDDVDEAFELDGEIDLTLVQQSGNPETV</sequence>